<feature type="region of interest" description="Disordered" evidence="7">
    <location>
        <begin position="110"/>
        <end position="176"/>
    </location>
</feature>
<dbReference type="InterPro" id="IPR007219">
    <property type="entry name" value="XnlR_reg_dom"/>
</dbReference>
<dbReference type="Pfam" id="PF00172">
    <property type="entry name" value="Zn_clus"/>
    <property type="match status" value="1"/>
</dbReference>
<evidence type="ECO:0000313" key="9">
    <source>
        <dbReference type="EMBL" id="KAJ6444732.1"/>
    </source>
</evidence>
<comment type="caution">
    <text evidence="9">The sequence shown here is derived from an EMBL/GenBank/DDBJ whole genome shotgun (WGS) entry which is preliminary data.</text>
</comment>
<keyword evidence="6" id="KW-0539">Nucleus</keyword>
<organism evidence="9 10">
    <name type="scientific">Purpureocillium lavendulum</name>
    <dbReference type="NCBI Taxonomy" id="1247861"/>
    <lineage>
        <taxon>Eukaryota</taxon>
        <taxon>Fungi</taxon>
        <taxon>Dikarya</taxon>
        <taxon>Ascomycota</taxon>
        <taxon>Pezizomycotina</taxon>
        <taxon>Sordariomycetes</taxon>
        <taxon>Hypocreomycetidae</taxon>
        <taxon>Hypocreales</taxon>
        <taxon>Ophiocordycipitaceae</taxon>
        <taxon>Purpureocillium</taxon>
    </lineage>
</organism>
<dbReference type="PANTHER" id="PTHR47338:SF27">
    <property type="entry name" value="ZN(II)2CYS6 TRANSCRIPTION FACTOR (EUROFUNG)"/>
    <property type="match status" value="1"/>
</dbReference>
<evidence type="ECO:0000313" key="10">
    <source>
        <dbReference type="Proteomes" id="UP001163105"/>
    </source>
</evidence>
<feature type="compositionally biased region" description="Polar residues" evidence="7">
    <location>
        <begin position="13"/>
        <end position="23"/>
    </location>
</feature>
<dbReference type="PANTHER" id="PTHR47338">
    <property type="entry name" value="ZN(II)2CYS6 TRANSCRIPTION FACTOR (EUROFUNG)-RELATED"/>
    <property type="match status" value="1"/>
</dbReference>
<gene>
    <name evidence="9" type="ORF">O9K51_03128</name>
</gene>
<dbReference type="EMBL" id="JAQHRD010000002">
    <property type="protein sequence ID" value="KAJ6444732.1"/>
    <property type="molecule type" value="Genomic_DNA"/>
</dbReference>
<feature type="region of interest" description="Disordered" evidence="7">
    <location>
        <begin position="304"/>
        <end position="334"/>
    </location>
</feature>
<feature type="compositionally biased region" description="Polar residues" evidence="7">
    <location>
        <begin position="897"/>
        <end position="951"/>
    </location>
</feature>
<feature type="compositionally biased region" description="Basic and acidic residues" evidence="7">
    <location>
        <begin position="148"/>
        <end position="169"/>
    </location>
</feature>
<feature type="domain" description="Zn(2)-C6 fungal-type" evidence="8">
    <location>
        <begin position="192"/>
        <end position="222"/>
    </location>
</feature>
<keyword evidence="2" id="KW-0479">Metal-binding</keyword>
<keyword evidence="10" id="KW-1185">Reference proteome</keyword>
<sequence>MSGVQRHPHQAQHGPTANSQPFFQQPRDGAELHGGSGPIMDASHFADFAFPFSGLSEQARSHMMAMPDPSHATYDGATVAQFSQHQVLPASLPPDPRAMAPMTGMPASSLLVSSDNCRSSPVESDDDCGADRNSPTANTFEDPIADEFGLHSHGRGDGTDLGVKKDGKSDAPPAWSELKTKAGKDRKRLPLACIACRRKKIRCSGEKPACKHCLRSRIPCVYKVTTRKAAPRTDYMAMLDKRLKRMEERIIKIIPKTEQEGTPVITRAVVKPAIPGAEPSSKPFSKKRGADEAFGPDLEAWAKAPSKSKGVEAGNQLSSTEAQEEEEDKLSREGVDALPSKEVQEHLAEVFFDNVYGQAYHLLHKPSYMRKLRYVSFVRQDKGGSELTMLRNGALPPVLVLSVCAVAARFTPNPKISPSTRPFLRGEEWASQARDICTKRYEWPNITILTCLLILGLHEFGTCHGGRSWALGGQAIRMAFALQLHKDLEYDPLCRNKSPLSFIDREIRRRTMWACFLMDRFNSSGSDRPMFIAEESIKIQLPVKERFFQLDMPVQTESLSGAALQGEAVDDRQIAKADDSMGVAAYTIRSIAVWGRIIIYLNQGGREADSHPMWSEDSDYAALVHAMDEFVEKLPSALQYSPQALELQMTESTASQFLLLHLSIQQNILFLSQAAVTFANSRSDPEAPKDFLSRVSAKTFAAANRISEILRDAEQTQCHVSAPFAGYCAFSSTTIHIMGIFSGNATVKAAAETNSGVNIRFLRKMMRFWGMFHWMVENIRTQYRSALEASRSGQGDGASTSRIIQYGDWFNQYPHGVPDVDLADSTFQRKRAGEDGVLEQKPELQSVEEFFTTLSPAQTSDHQNFHRRPMAKTKQVARRQGDAPAINGEAAKAEAASRNTGQRRSPSHASAPQPARQFSSALVGQTSGPTGFSPAVPQTQTPTYTSMSPMSPLQVDQFPQQAGQNPFFSADMLSMNVPPQSGSLGPQLDRQISFSGFSMEGVGAVHGGAGAVGGTLNGWAGIPGKEGGQRSMKAEDTMTNGRHVQGQRISTPDEMSGFHGQDPSGGWFIPFGIETTGVDHNMALGGGAQPDPFSNVFGGSNSLMTQNQLDALSHSL</sequence>
<accession>A0AB34FZB0</accession>
<evidence type="ECO:0000256" key="7">
    <source>
        <dbReference type="SAM" id="MobiDB-lite"/>
    </source>
</evidence>
<dbReference type="SMART" id="SM00066">
    <property type="entry name" value="GAL4"/>
    <property type="match status" value="1"/>
</dbReference>
<feature type="compositionally biased region" description="Low complexity" evidence="7">
    <location>
        <begin position="883"/>
        <end position="896"/>
    </location>
</feature>
<protein>
    <submittedName>
        <fullName evidence="9">C6 transcription factor</fullName>
    </submittedName>
</protein>
<evidence type="ECO:0000256" key="6">
    <source>
        <dbReference type="ARBA" id="ARBA00023242"/>
    </source>
</evidence>
<dbReference type="Gene3D" id="4.10.240.10">
    <property type="entry name" value="Zn(2)-C6 fungal-type DNA-binding domain"/>
    <property type="match status" value="1"/>
</dbReference>
<evidence type="ECO:0000256" key="5">
    <source>
        <dbReference type="ARBA" id="ARBA00023163"/>
    </source>
</evidence>
<dbReference type="Pfam" id="PF04082">
    <property type="entry name" value="Fungal_trans"/>
    <property type="match status" value="1"/>
</dbReference>
<keyword evidence="5" id="KW-0804">Transcription</keyword>
<evidence type="ECO:0000259" key="8">
    <source>
        <dbReference type="PROSITE" id="PS50048"/>
    </source>
</evidence>
<dbReference type="SMART" id="SM00906">
    <property type="entry name" value="Fungal_trans"/>
    <property type="match status" value="1"/>
</dbReference>
<evidence type="ECO:0000256" key="1">
    <source>
        <dbReference type="ARBA" id="ARBA00004123"/>
    </source>
</evidence>
<feature type="region of interest" description="Disordered" evidence="7">
    <location>
        <begin position="858"/>
        <end position="957"/>
    </location>
</feature>
<evidence type="ECO:0000256" key="3">
    <source>
        <dbReference type="ARBA" id="ARBA00023015"/>
    </source>
</evidence>
<dbReference type="GO" id="GO:0006351">
    <property type="term" value="P:DNA-templated transcription"/>
    <property type="evidence" value="ECO:0007669"/>
    <property type="project" value="InterPro"/>
</dbReference>
<dbReference type="PROSITE" id="PS00463">
    <property type="entry name" value="ZN2_CY6_FUNGAL_1"/>
    <property type="match status" value="1"/>
</dbReference>
<evidence type="ECO:0000256" key="4">
    <source>
        <dbReference type="ARBA" id="ARBA00023026"/>
    </source>
</evidence>
<dbReference type="GO" id="GO:0003677">
    <property type="term" value="F:DNA binding"/>
    <property type="evidence" value="ECO:0007669"/>
    <property type="project" value="InterPro"/>
</dbReference>
<keyword evidence="4" id="KW-0843">Virulence</keyword>
<dbReference type="GO" id="GO:0000981">
    <property type="term" value="F:DNA-binding transcription factor activity, RNA polymerase II-specific"/>
    <property type="evidence" value="ECO:0007669"/>
    <property type="project" value="InterPro"/>
</dbReference>
<proteinExistence type="predicted"/>
<dbReference type="Proteomes" id="UP001163105">
    <property type="component" value="Unassembled WGS sequence"/>
</dbReference>
<keyword evidence="3" id="KW-0805">Transcription regulation</keyword>
<dbReference type="CDD" id="cd12148">
    <property type="entry name" value="fungal_TF_MHR"/>
    <property type="match status" value="1"/>
</dbReference>
<feature type="compositionally biased region" description="Basic residues" evidence="7">
    <location>
        <begin position="865"/>
        <end position="877"/>
    </location>
</feature>
<evidence type="ECO:0000256" key="2">
    <source>
        <dbReference type="ARBA" id="ARBA00022723"/>
    </source>
</evidence>
<feature type="compositionally biased region" description="Basic residues" evidence="7">
    <location>
        <begin position="1"/>
        <end position="10"/>
    </location>
</feature>
<dbReference type="InterPro" id="IPR050815">
    <property type="entry name" value="TF_fung"/>
</dbReference>
<feature type="region of interest" description="Disordered" evidence="7">
    <location>
        <begin position="1"/>
        <end position="38"/>
    </location>
</feature>
<reference evidence="9" key="1">
    <citation type="submission" date="2023-01" db="EMBL/GenBank/DDBJ databases">
        <title>The growth and conidiation of Purpureocillium lavendulum are regulated by nitrogen source and histone H3K14 acetylation.</title>
        <authorList>
            <person name="Tang P."/>
            <person name="Han J."/>
            <person name="Zhang C."/>
            <person name="Tang P."/>
            <person name="Qi F."/>
            <person name="Zhang K."/>
            <person name="Liang L."/>
        </authorList>
    </citation>
    <scope>NUCLEOTIDE SEQUENCE</scope>
    <source>
        <strain evidence="9">YMF1.00683</strain>
    </source>
</reference>
<dbReference type="AlphaFoldDB" id="A0AB34FZB0"/>
<dbReference type="CDD" id="cd00067">
    <property type="entry name" value="GAL4"/>
    <property type="match status" value="1"/>
</dbReference>
<name>A0AB34FZB0_9HYPO</name>
<dbReference type="SUPFAM" id="SSF57701">
    <property type="entry name" value="Zn2/Cys6 DNA-binding domain"/>
    <property type="match status" value="1"/>
</dbReference>
<dbReference type="GO" id="GO:0008270">
    <property type="term" value="F:zinc ion binding"/>
    <property type="evidence" value="ECO:0007669"/>
    <property type="project" value="InterPro"/>
</dbReference>
<dbReference type="PRINTS" id="PR00755">
    <property type="entry name" value="AFLATOXINBRP"/>
</dbReference>
<comment type="subcellular location">
    <subcellularLocation>
        <location evidence="1">Nucleus</location>
    </subcellularLocation>
</comment>
<dbReference type="GO" id="GO:0005634">
    <property type="term" value="C:nucleus"/>
    <property type="evidence" value="ECO:0007669"/>
    <property type="project" value="UniProtKB-SubCell"/>
</dbReference>
<dbReference type="PROSITE" id="PS50048">
    <property type="entry name" value="ZN2_CY6_FUNGAL_2"/>
    <property type="match status" value="1"/>
</dbReference>
<dbReference type="InterPro" id="IPR036864">
    <property type="entry name" value="Zn2-C6_fun-type_DNA-bd_sf"/>
</dbReference>
<dbReference type="InterPro" id="IPR001138">
    <property type="entry name" value="Zn2Cys6_DnaBD"/>
</dbReference>
<feature type="compositionally biased region" description="Polar residues" evidence="7">
    <location>
        <begin position="110"/>
        <end position="122"/>
    </location>
</feature>